<keyword evidence="6" id="KW-1185">Reference proteome</keyword>
<gene>
    <name evidence="5" type="ORF">H0B56_18540</name>
</gene>
<dbReference type="Pfam" id="PF14011">
    <property type="entry name" value="ESX-1_EspG"/>
    <property type="match status" value="1"/>
</dbReference>
<keyword evidence="3" id="KW-0963">Cytoplasm</keyword>
<evidence type="ECO:0000256" key="2">
    <source>
        <dbReference type="ARBA" id="ARBA00006411"/>
    </source>
</evidence>
<proteinExistence type="inferred from homology"/>
<sequence>MVLSALEFDVLWEAEQLGSRHPALSVPSPGTTHTERAGLVEATWPALERRGLARGRRAGGELLDMLAVLARPTVTFDVWVWADRGISGLAASTGDHAMLGVVDAGEVWLIPTTDPSLASVAISVAGDVPQGGGQSVTLPYETLVDADARAEGDPHALVTALEDAGVRLWEAQEVAGMFLGTTCRGQVGAQRRDKQGLTRRAPRVVAFHDTDAGRYLFQVEHMSDGSSWATLAPADNRLLADRAWELLAEV</sequence>
<evidence type="ECO:0000256" key="3">
    <source>
        <dbReference type="ARBA" id="ARBA00022490"/>
    </source>
</evidence>
<name>A0A838AEF0_9PSEU</name>
<dbReference type="EMBL" id="JACCKD010000007">
    <property type="protein sequence ID" value="MBA0127547.1"/>
    <property type="molecule type" value="Genomic_DNA"/>
</dbReference>
<keyword evidence="4" id="KW-0143">Chaperone</keyword>
<evidence type="ECO:0000256" key="4">
    <source>
        <dbReference type="ARBA" id="ARBA00023186"/>
    </source>
</evidence>
<evidence type="ECO:0000313" key="5">
    <source>
        <dbReference type="EMBL" id="MBA0127547.1"/>
    </source>
</evidence>
<organism evidence="5 6">
    <name type="scientific">Haloechinothrix aidingensis</name>
    <dbReference type="NCBI Taxonomy" id="2752311"/>
    <lineage>
        <taxon>Bacteria</taxon>
        <taxon>Bacillati</taxon>
        <taxon>Actinomycetota</taxon>
        <taxon>Actinomycetes</taxon>
        <taxon>Pseudonocardiales</taxon>
        <taxon>Pseudonocardiaceae</taxon>
        <taxon>Haloechinothrix</taxon>
    </lineage>
</organism>
<dbReference type="Proteomes" id="UP000582974">
    <property type="component" value="Unassembled WGS sequence"/>
</dbReference>
<protein>
    <submittedName>
        <fullName evidence="5">ESX secretion-associated protein EspG</fullName>
    </submittedName>
</protein>
<evidence type="ECO:0000313" key="6">
    <source>
        <dbReference type="Proteomes" id="UP000582974"/>
    </source>
</evidence>
<dbReference type="InterPro" id="IPR025734">
    <property type="entry name" value="EspG"/>
</dbReference>
<reference evidence="5 6" key="1">
    <citation type="submission" date="2020-07" db="EMBL/GenBank/DDBJ databases">
        <title>Genome of Haloechinothrix sp.</title>
        <authorList>
            <person name="Tang S.-K."/>
            <person name="Yang L."/>
            <person name="Zhu W.-Y."/>
        </authorList>
    </citation>
    <scope>NUCLEOTIDE SEQUENCE [LARGE SCALE GENOMIC DNA]</scope>
    <source>
        <strain evidence="5 6">YIM 98757</strain>
    </source>
</reference>
<evidence type="ECO:0000256" key="1">
    <source>
        <dbReference type="ARBA" id="ARBA00004496"/>
    </source>
</evidence>
<dbReference type="AlphaFoldDB" id="A0A838AEF0"/>
<comment type="caution">
    <text evidence="5">The sequence shown here is derived from an EMBL/GenBank/DDBJ whole genome shotgun (WGS) entry which is preliminary data.</text>
</comment>
<accession>A0A838AEF0</accession>
<comment type="similarity">
    <text evidence="2">Belongs to the EspG family.</text>
</comment>
<comment type="subcellular location">
    <subcellularLocation>
        <location evidence="1">Cytoplasm</location>
    </subcellularLocation>
</comment>